<dbReference type="SUPFAM" id="SSF110857">
    <property type="entry name" value="Gamma-glutamyl cyclotransferase-like"/>
    <property type="match status" value="1"/>
</dbReference>
<comment type="similarity">
    <text evidence="1">Belongs to the gamma-glutamylcyclotransferase family. ChaC subfamily.</text>
</comment>
<dbReference type="PANTHER" id="PTHR12192">
    <property type="entry name" value="CATION TRANSPORT PROTEIN CHAC-RELATED"/>
    <property type="match status" value="1"/>
</dbReference>
<dbReference type="Gene3D" id="3.10.490.10">
    <property type="entry name" value="Gamma-glutamyl cyclotransferase-like"/>
    <property type="match status" value="1"/>
</dbReference>
<evidence type="ECO:0000256" key="4">
    <source>
        <dbReference type="ARBA" id="ARBA00043195"/>
    </source>
</evidence>
<evidence type="ECO:0000256" key="5">
    <source>
        <dbReference type="ARBA" id="ARBA00045227"/>
    </source>
</evidence>
<dbReference type="PANTHER" id="PTHR12192:SF2">
    <property type="entry name" value="GLUTATHIONE-SPECIFIC GAMMA-GLUTAMYLCYCLOTRANSFERASE 2"/>
    <property type="match status" value="1"/>
</dbReference>
<accession>A0A1S3H1D9</accession>
<dbReference type="AlphaFoldDB" id="A0A1S3H1D9"/>
<dbReference type="GO" id="GO:0061928">
    <property type="term" value="F:glutathione specific gamma-glutamylcyclotransferase activity"/>
    <property type="evidence" value="ECO:0007669"/>
    <property type="project" value="UniProtKB-EC"/>
</dbReference>
<dbReference type="Proteomes" id="UP000085678">
    <property type="component" value="Unplaced"/>
</dbReference>
<dbReference type="Pfam" id="PF04752">
    <property type="entry name" value="ChaC"/>
    <property type="match status" value="1"/>
</dbReference>
<dbReference type="GO" id="GO:0006751">
    <property type="term" value="P:glutathione catabolic process"/>
    <property type="evidence" value="ECO:0007669"/>
    <property type="project" value="InterPro"/>
</dbReference>
<organism evidence="7 8">
    <name type="scientific">Lingula anatina</name>
    <name type="common">Brachiopod</name>
    <name type="synonym">Lingula unguis</name>
    <dbReference type="NCBI Taxonomy" id="7574"/>
    <lineage>
        <taxon>Eukaryota</taxon>
        <taxon>Metazoa</taxon>
        <taxon>Spiralia</taxon>
        <taxon>Lophotrochozoa</taxon>
        <taxon>Brachiopoda</taxon>
        <taxon>Linguliformea</taxon>
        <taxon>Lingulata</taxon>
        <taxon>Lingulida</taxon>
        <taxon>Linguloidea</taxon>
        <taxon>Lingulidae</taxon>
        <taxon>Lingula</taxon>
    </lineage>
</organism>
<comment type="catalytic activity">
    <reaction evidence="6">
        <text>glutathione = L-cysteinylglycine + 5-oxo-L-proline</text>
        <dbReference type="Rhea" id="RHEA:47724"/>
        <dbReference type="ChEBI" id="CHEBI:57925"/>
        <dbReference type="ChEBI" id="CHEBI:58402"/>
        <dbReference type="ChEBI" id="CHEBI:61694"/>
        <dbReference type="EC" id="4.3.2.7"/>
    </reaction>
</comment>
<dbReference type="GeneID" id="106150838"/>
<dbReference type="GO" id="GO:0005737">
    <property type="term" value="C:cytoplasm"/>
    <property type="evidence" value="ECO:0007669"/>
    <property type="project" value="TreeGrafter"/>
</dbReference>
<comment type="function">
    <text evidence="5">Catalyzes the cleavage of glutathione into 5-oxo-L-proline and a Cys-Gly dipeptide. Acts specifically on glutathione, but not on other gamma-glutamyl peptides.</text>
</comment>
<proteinExistence type="inferred from homology"/>
<evidence type="ECO:0000256" key="3">
    <source>
        <dbReference type="ARBA" id="ARBA00023239"/>
    </source>
</evidence>
<dbReference type="InterPro" id="IPR036568">
    <property type="entry name" value="GGCT-like_sf"/>
</dbReference>
<dbReference type="OMA" id="DHREKDG"/>
<keyword evidence="7" id="KW-1185">Reference proteome</keyword>
<dbReference type="FunCoup" id="A0A1S3H1D9">
    <property type="interactions" value="439"/>
</dbReference>
<dbReference type="RefSeq" id="XP_013379296.1">
    <property type="nucleotide sequence ID" value="XM_013523842.1"/>
</dbReference>
<dbReference type="STRING" id="7574.A0A1S3H1D9"/>
<protein>
    <recommendedName>
        <fullName evidence="2">glutathione-specific gamma-glutamylcyclotransferase</fullName>
        <ecNumber evidence="2">4.3.2.7</ecNumber>
    </recommendedName>
    <alternativeName>
        <fullName evidence="4">Cation transport regulator-like protein 2</fullName>
    </alternativeName>
</protein>
<gene>
    <name evidence="8" type="primary">LOC106150838</name>
</gene>
<evidence type="ECO:0000256" key="1">
    <source>
        <dbReference type="ARBA" id="ARBA00009662"/>
    </source>
</evidence>
<dbReference type="InterPro" id="IPR013024">
    <property type="entry name" value="GGCT-like"/>
</dbReference>
<sequence length="180" mass="20782">MWIFGYGSLIWKVDFPYEQKVIGYIKGFRRRFWQASEDHRGVPGNPGRVVVLVKSEDREEKVWGVAYRIHADNIDPVRKHLDFREKGGYTATPVVFHPLEPTMEPKELLVFMGEADNPFYIGPEPISETAKIISVSEGPSGKNTEYLFELAKAFRKIMAGIEDSYLFELEKEVQRLCNDH</sequence>
<name>A0A1S3H1D9_LINAN</name>
<dbReference type="InParanoid" id="A0A1S3H1D9"/>
<evidence type="ECO:0000256" key="2">
    <source>
        <dbReference type="ARBA" id="ARBA00012344"/>
    </source>
</evidence>
<dbReference type="KEGG" id="lak:106150838"/>
<dbReference type="EC" id="4.3.2.7" evidence="2"/>
<dbReference type="InterPro" id="IPR006840">
    <property type="entry name" value="ChaC"/>
</dbReference>
<dbReference type="OrthoDB" id="1933483at2759"/>
<dbReference type="CDD" id="cd06661">
    <property type="entry name" value="GGCT_like"/>
    <property type="match status" value="1"/>
</dbReference>
<evidence type="ECO:0000313" key="8">
    <source>
        <dbReference type="RefSeq" id="XP_013379296.1"/>
    </source>
</evidence>
<keyword evidence="3" id="KW-0456">Lyase</keyword>
<evidence type="ECO:0000313" key="7">
    <source>
        <dbReference type="Proteomes" id="UP000085678"/>
    </source>
</evidence>
<evidence type="ECO:0000256" key="6">
    <source>
        <dbReference type="ARBA" id="ARBA00048073"/>
    </source>
</evidence>
<reference evidence="8" key="1">
    <citation type="submission" date="2025-08" db="UniProtKB">
        <authorList>
            <consortium name="RefSeq"/>
        </authorList>
    </citation>
    <scope>IDENTIFICATION</scope>
    <source>
        <tissue evidence="8">Gonads</tissue>
    </source>
</reference>